<evidence type="ECO:0000313" key="3">
    <source>
        <dbReference type="EMBL" id="CAK0880352.1"/>
    </source>
</evidence>
<evidence type="ECO:0000256" key="1">
    <source>
        <dbReference type="SAM" id="MobiDB-lite"/>
    </source>
</evidence>
<keyword evidence="4" id="KW-1185">Reference proteome</keyword>
<gene>
    <name evidence="3" type="ORF">PCOR1329_LOCUS63513</name>
</gene>
<name>A0ABN9W2T8_9DINO</name>
<feature type="compositionally biased region" description="Low complexity" evidence="1">
    <location>
        <begin position="28"/>
        <end position="40"/>
    </location>
</feature>
<feature type="signal peptide" evidence="2">
    <location>
        <begin position="1"/>
        <end position="21"/>
    </location>
</feature>
<dbReference type="EMBL" id="CAUYUJ010018059">
    <property type="protein sequence ID" value="CAK0880352.1"/>
    <property type="molecule type" value="Genomic_DNA"/>
</dbReference>
<dbReference type="Proteomes" id="UP001189429">
    <property type="component" value="Unassembled WGS sequence"/>
</dbReference>
<proteinExistence type="predicted"/>
<accession>A0ABN9W2T8</accession>
<evidence type="ECO:0000256" key="2">
    <source>
        <dbReference type="SAM" id="SignalP"/>
    </source>
</evidence>
<evidence type="ECO:0000313" key="4">
    <source>
        <dbReference type="Proteomes" id="UP001189429"/>
    </source>
</evidence>
<protein>
    <submittedName>
        <fullName evidence="3">Uncharacterized protein</fullName>
    </submittedName>
</protein>
<sequence>MPPSSKAVLAVSLTWTTAVLGLSGPRPSSTASLLQTSGSSSAGGLGEGAAALQAGERPDELGLADWPRRSRRRDEGAKKNVVQMLNYGDVQYVTYLSVGGQTICHRRSRHGLLRAGGVLAPLRLVRSGGQVRPAAELQLHVG</sequence>
<feature type="compositionally biased region" description="Basic and acidic residues" evidence="1">
    <location>
        <begin position="56"/>
        <end position="77"/>
    </location>
</feature>
<reference evidence="3" key="1">
    <citation type="submission" date="2023-10" db="EMBL/GenBank/DDBJ databases">
        <authorList>
            <person name="Chen Y."/>
            <person name="Shah S."/>
            <person name="Dougan E. K."/>
            <person name="Thang M."/>
            <person name="Chan C."/>
        </authorList>
    </citation>
    <scope>NUCLEOTIDE SEQUENCE [LARGE SCALE GENOMIC DNA]</scope>
</reference>
<keyword evidence="2" id="KW-0732">Signal</keyword>
<feature type="chain" id="PRO_5045587992" evidence="2">
    <location>
        <begin position="22"/>
        <end position="142"/>
    </location>
</feature>
<organism evidence="3 4">
    <name type="scientific">Prorocentrum cordatum</name>
    <dbReference type="NCBI Taxonomy" id="2364126"/>
    <lineage>
        <taxon>Eukaryota</taxon>
        <taxon>Sar</taxon>
        <taxon>Alveolata</taxon>
        <taxon>Dinophyceae</taxon>
        <taxon>Prorocentrales</taxon>
        <taxon>Prorocentraceae</taxon>
        <taxon>Prorocentrum</taxon>
    </lineage>
</organism>
<feature type="region of interest" description="Disordered" evidence="1">
    <location>
        <begin position="24"/>
        <end position="77"/>
    </location>
</feature>
<comment type="caution">
    <text evidence="3">The sequence shown here is derived from an EMBL/GenBank/DDBJ whole genome shotgun (WGS) entry which is preliminary data.</text>
</comment>